<keyword evidence="1" id="KW-0732">Signal</keyword>
<dbReference type="PANTHER" id="PTHR43135:SF3">
    <property type="entry name" value="ALPHA-D-RIBOSE 1-METHYLPHOSPHONATE 5-TRIPHOSPHATE DIPHOSPHATASE"/>
    <property type="match status" value="1"/>
</dbReference>
<dbReference type="Gene3D" id="2.30.40.10">
    <property type="entry name" value="Urease, subunit C, domain 1"/>
    <property type="match status" value="1"/>
</dbReference>
<dbReference type="RefSeq" id="WP_345294182.1">
    <property type="nucleotide sequence ID" value="NZ_BAABJY010000001.1"/>
</dbReference>
<organism evidence="3 4">
    <name type="scientific">Luteimonas vadosa</name>
    <dbReference type="NCBI Taxonomy" id="1165507"/>
    <lineage>
        <taxon>Bacteria</taxon>
        <taxon>Pseudomonadati</taxon>
        <taxon>Pseudomonadota</taxon>
        <taxon>Gammaproteobacteria</taxon>
        <taxon>Lysobacterales</taxon>
        <taxon>Lysobacteraceae</taxon>
        <taxon>Luteimonas</taxon>
    </lineage>
</organism>
<name>A0ABP9DSE9_9GAMM</name>
<evidence type="ECO:0000313" key="3">
    <source>
        <dbReference type="EMBL" id="GAA4858410.1"/>
    </source>
</evidence>
<feature type="chain" id="PRO_5047241345" evidence="1">
    <location>
        <begin position="24"/>
        <end position="435"/>
    </location>
</feature>
<accession>A0ABP9DSE9</accession>
<feature type="domain" description="Amidohydrolase 3" evidence="2">
    <location>
        <begin position="342"/>
        <end position="399"/>
    </location>
</feature>
<reference evidence="4" key="1">
    <citation type="journal article" date="2019" name="Int. J. Syst. Evol. Microbiol.">
        <title>The Global Catalogue of Microorganisms (GCM) 10K type strain sequencing project: providing services to taxonomists for standard genome sequencing and annotation.</title>
        <authorList>
            <consortium name="The Broad Institute Genomics Platform"/>
            <consortium name="The Broad Institute Genome Sequencing Center for Infectious Disease"/>
            <person name="Wu L."/>
            <person name="Ma J."/>
        </authorList>
    </citation>
    <scope>NUCLEOTIDE SEQUENCE [LARGE SCALE GENOMIC DNA]</scope>
    <source>
        <strain evidence="4">JCM 18392</strain>
    </source>
</reference>
<dbReference type="Gene3D" id="3.20.20.140">
    <property type="entry name" value="Metal-dependent hydrolases"/>
    <property type="match status" value="1"/>
</dbReference>
<evidence type="ECO:0000313" key="4">
    <source>
        <dbReference type="Proteomes" id="UP001501323"/>
    </source>
</evidence>
<dbReference type="SUPFAM" id="SSF51338">
    <property type="entry name" value="Composite domain of metallo-dependent hydrolases"/>
    <property type="match status" value="1"/>
</dbReference>
<gene>
    <name evidence="3" type="ORF">GCM10023332_07830</name>
</gene>
<dbReference type="PANTHER" id="PTHR43135">
    <property type="entry name" value="ALPHA-D-RIBOSE 1-METHYLPHOSPHONATE 5-TRIPHOSPHATE DIPHOSPHATASE"/>
    <property type="match status" value="1"/>
</dbReference>
<feature type="signal peptide" evidence="1">
    <location>
        <begin position="1"/>
        <end position="23"/>
    </location>
</feature>
<evidence type="ECO:0000256" key="1">
    <source>
        <dbReference type="SAM" id="SignalP"/>
    </source>
</evidence>
<dbReference type="EMBL" id="BAABJY010000001">
    <property type="protein sequence ID" value="GAA4858410.1"/>
    <property type="molecule type" value="Genomic_DNA"/>
</dbReference>
<dbReference type="SUPFAM" id="SSF51556">
    <property type="entry name" value="Metallo-dependent hydrolases"/>
    <property type="match status" value="1"/>
</dbReference>
<dbReference type="InterPro" id="IPR032466">
    <property type="entry name" value="Metal_Hydrolase"/>
</dbReference>
<dbReference type="InterPro" id="IPR051781">
    <property type="entry name" value="Metallo-dep_Hydrolase"/>
</dbReference>
<dbReference type="InterPro" id="IPR011059">
    <property type="entry name" value="Metal-dep_hydrolase_composite"/>
</dbReference>
<keyword evidence="4" id="KW-1185">Reference proteome</keyword>
<dbReference type="Proteomes" id="UP001501323">
    <property type="component" value="Unassembled WGS sequence"/>
</dbReference>
<evidence type="ECO:0000259" key="2">
    <source>
        <dbReference type="Pfam" id="PF07969"/>
    </source>
</evidence>
<dbReference type="Pfam" id="PF07969">
    <property type="entry name" value="Amidohydro_3"/>
    <property type="match status" value="1"/>
</dbReference>
<dbReference type="InterPro" id="IPR013108">
    <property type="entry name" value="Amidohydro_3"/>
</dbReference>
<sequence>MNRLPMIAAAAACLWLAAGAAWAQDLLIRNATVHTATTRGTLQNADVLVRGGRIAAVGNGLSAGGAQVVDAQGKPLTPALFGGVTGIGLEEVSAEEATSDHALALGSGAKDMVVRPEFDVTLAYNPDSVLVPIARVEGIGFTLLGADATPGGSFIGGQGALMRLDGGIDPAGPRVLFVELGGGSAANLTGKTRAAQWMLLDQLIDEIRGRIPQGSDMALLTPAGRRTLAHYIDGGGRVLVGVHRAADIRQLLRWSKRHGVRIAISGGAEAWKLAPELAAARVPVFVDPLANLPASFDQLGASLETAARLRAAGVAVGFTQAGDSSHNARKIRQLAGNAVANGLPWEDGLAGLTRVPAEAFGAGDRIGGIAPGMRADLVLWDGDPLEVTSLVQQVWLDGRAMPMRTRQTELFERYLRTAPSIEGGDMPRAYPATVR</sequence>
<proteinExistence type="predicted"/>
<comment type="caution">
    <text evidence="3">The sequence shown here is derived from an EMBL/GenBank/DDBJ whole genome shotgun (WGS) entry which is preliminary data.</text>
</comment>
<protein>
    <submittedName>
        <fullName evidence="3">Amidohydrolase family protein</fullName>
    </submittedName>
</protein>